<organism evidence="1 2">
    <name type="scientific">Megasphaera massiliensis</name>
    <dbReference type="NCBI Taxonomy" id="1232428"/>
    <lineage>
        <taxon>Bacteria</taxon>
        <taxon>Bacillati</taxon>
        <taxon>Bacillota</taxon>
        <taxon>Negativicutes</taxon>
        <taxon>Veillonellales</taxon>
        <taxon>Veillonellaceae</taxon>
        <taxon>Megasphaera</taxon>
    </lineage>
</organism>
<dbReference type="EMBL" id="JANGEW010000028">
    <property type="protein sequence ID" value="MCQ5343551.1"/>
    <property type="molecule type" value="Genomic_DNA"/>
</dbReference>
<evidence type="ECO:0000313" key="1">
    <source>
        <dbReference type="EMBL" id="MCQ5343551.1"/>
    </source>
</evidence>
<sequence>MEERTTLELKINICEAEKMNIAINVSQKVPFLSCPCQEISNVGMDVSEQIKCRVKCELEHTQVDIVKQGGHSPKSRIKTICKAYS</sequence>
<dbReference type="RefSeq" id="WP_062413137.1">
    <property type="nucleotide sequence ID" value="NZ_JAJCIO010000031.1"/>
</dbReference>
<name>A0ABT1SUJ5_9FIRM</name>
<dbReference type="Proteomes" id="UP001206692">
    <property type="component" value="Unassembled WGS sequence"/>
</dbReference>
<gene>
    <name evidence="1" type="ORF">NE675_11030</name>
</gene>
<proteinExistence type="predicted"/>
<evidence type="ECO:0000313" key="2">
    <source>
        <dbReference type="Proteomes" id="UP001206692"/>
    </source>
</evidence>
<protein>
    <submittedName>
        <fullName evidence="1">Uncharacterized protein</fullName>
    </submittedName>
</protein>
<keyword evidence="2" id="KW-1185">Reference proteome</keyword>
<reference evidence="1 2" key="1">
    <citation type="submission" date="2022-06" db="EMBL/GenBank/DDBJ databases">
        <title>Isolation of gut microbiota from human fecal samples.</title>
        <authorList>
            <person name="Pamer E.G."/>
            <person name="Barat B."/>
            <person name="Waligurski E."/>
            <person name="Medina S."/>
            <person name="Paddock L."/>
            <person name="Mostad J."/>
        </authorList>
    </citation>
    <scope>NUCLEOTIDE SEQUENCE [LARGE SCALE GENOMIC DNA]</scope>
    <source>
        <strain evidence="1 2">DFI.1.1</strain>
    </source>
</reference>
<accession>A0ABT1SUJ5</accession>
<comment type="caution">
    <text evidence="1">The sequence shown here is derived from an EMBL/GenBank/DDBJ whole genome shotgun (WGS) entry which is preliminary data.</text>
</comment>